<gene>
    <name evidence="1" type="ORF">I7412_31675</name>
</gene>
<organism evidence="1 2">
    <name type="scientific">Frankia nepalensis</name>
    <dbReference type="NCBI Taxonomy" id="1836974"/>
    <lineage>
        <taxon>Bacteria</taxon>
        <taxon>Bacillati</taxon>
        <taxon>Actinomycetota</taxon>
        <taxon>Actinomycetes</taxon>
        <taxon>Frankiales</taxon>
        <taxon>Frankiaceae</taxon>
        <taxon>Frankia</taxon>
    </lineage>
</organism>
<sequence length="46" mass="5110">MTENAQACAHPLTLVRAQRGWSYQKLARVVAKRARDLGVANMAAER</sequence>
<evidence type="ECO:0000313" key="2">
    <source>
        <dbReference type="Proteomes" id="UP000604475"/>
    </source>
</evidence>
<dbReference type="EMBL" id="JAEACQ010000279">
    <property type="protein sequence ID" value="MBL7631639.1"/>
    <property type="molecule type" value="Genomic_DNA"/>
</dbReference>
<keyword evidence="2" id="KW-1185">Reference proteome</keyword>
<comment type="caution">
    <text evidence="1">The sequence shown here is derived from an EMBL/GenBank/DDBJ whole genome shotgun (WGS) entry which is preliminary data.</text>
</comment>
<accession>A0A937RMR0</accession>
<evidence type="ECO:0000313" key="1">
    <source>
        <dbReference type="EMBL" id="MBL7631639.1"/>
    </source>
</evidence>
<name>A0A937RMR0_9ACTN</name>
<dbReference type="Proteomes" id="UP000604475">
    <property type="component" value="Unassembled WGS sequence"/>
</dbReference>
<proteinExistence type="predicted"/>
<reference evidence="1" key="1">
    <citation type="submission" date="2020-12" db="EMBL/GenBank/DDBJ databases">
        <title>Genomic characterization of non-nitrogen-fixing Frankia strains.</title>
        <authorList>
            <person name="Carlos-Shanley C."/>
            <person name="Guerra T."/>
            <person name="Hahn D."/>
        </authorList>
    </citation>
    <scope>NUCLEOTIDE SEQUENCE</scope>
    <source>
        <strain evidence="1">CN6</strain>
    </source>
</reference>
<dbReference type="AlphaFoldDB" id="A0A937RMR0"/>
<feature type="non-terminal residue" evidence="1">
    <location>
        <position position="46"/>
    </location>
</feature>
<protein>
    <submittedName>
        <fullName evidence="1">Transcriptional regulator</fullName>
    </submittedName>
</protein>